<organism evidence="1 2">
    <name type="scientific">Brachyspira aalborgi</name>
    <dbReference type="NCBI Taxonomy" id="29522"/>
    <lineage>
        <taxon>Bacteria</taxon>
        <taxon>Pseudomonadati</taxon>
        <taxon>Spirochaetota</taxon>
        <taxon>Spirochaetia</taxon>
        <taxon>Brachyspirales</taxon>
        <taxon>Brachyspiraceae</taxon>
        <taxon>Brachyspira</taxon>
    </lineage>
</organism>
<reference evidence="1 2" key="1">
    <citation type="journal article" date="1992" name="Lakartidningen">
        <title>[Penicillin V and not amoxicillin is the first choice preparation in acute otitis].</title>
        <authorList>
            <person name="Kamme C."/>
            <person name="Lundgren K."/>
            <person name="Prellner K."/>
        </authorList>
    </citation>
    <scope>NUCLEOTIDE SEQUENCE [LARGE SCALE GENOMIC DNA]</scope>
    <source>
        <strain evidence="1 2">W1</strain>
    </source>
</reference>
<evidence type="ECO:0000313" key="1">
    <source>
        <dbReference type="EMBL" id="TXJ12401.1"/>
    </source>
</evidence>
<proteinExistence type="predicted"/>
<gene>
    <name evidence="1" type="ORF">EPJ80_06350</name>
</gene>
<accession>A0A5C8CJ80</accession>
<name>A0A5C8CJ80_9SPIR</name>
<dbReference type="EMBL" id="SAXT01000004">
    <property type="protein sequence ID" value="TXJ12401.1"/>
    <property type="molecule type" value="Genomic_DNA"/>
</dbReference>
<dbReference type="Proteomes" id="UP000325116">
    <property type="component" value="Unassembled WGS sequence"/>
</dbReference>
<protein>
    <submittedName>
        <fullName evidence="1">Uncharacterized protein</fullName>
    </submittedName>
</protein>
<dbReference type="AlphaFoldDB" id="A0A5C8CJ80"/>
<comment type="caution">
    <text evidence="1">The sequence shown here is derived from an EMBL/GenBank/DDBJ whole genome shotgun (WGS) entry which is preliminary data.</text>
</comment>
<sequence length="88" mass="10436">MNEIIRKIYTDILNKMRYNDFRVDDLLPMKWICLTYRFQLNPEEQRYLGEAIEYLISNGYVTLEGTNEGRIIDGLVLTQAGYDFIYGN</sequence>
<evidence type="ECO:0000313" key="2">
    <source>
        <dbReference type="Proteomes" id="UP000325116"/>
    </source>
</evidence>
<dbReference type="RefSeq" id="WP_147758339.1">
    <property type="nucleotide sequence ID" value="NZ_SAXT01000004.1"/>
</dbReference>